<comment type="similarity">
    <text evidence="1 2">Belongs to the peptidase C14A family.</text>
</comment>
<feature type="domain" description="Caspase family p10" evidence="3">
    <location>
        <begin position="102"/>
        <end position="162"/>
    </location>
</feature>
<dbReference type="SUPFAM" id="SSF52129">
    <property type="entry name" value="Caspase-like"/>
    <property type="match status" value="1"/>
</dbReference>
<reference evidence="5" key="2">
    <citation type="submission" date="2025-09" db="UniProtKB">
        <authorList>
            <consortium name="Ensembl"/>
        </authorList>
    </citation>
    <scope>IDENTIFICATION</scope>
</reference>
<dbReference type="Pfam" id="PF00656">
    <property type="entry name" value="Peptidase_C14"/>
    <property type="match status" value="1"/>
</dbReference>
<dbReference type="Proteomes" id="UP000261520">
    <property type="component" value="Unplaced"/>
</dbReference>
<dbReference type="GO" id="GO:0004197">
    <property type="term" value="F:cysteine-type endopeptidase activity"/>
    <property type="evidence" value="ECO:0007669"/>
    <property type="project" value="InterPro"/>
</dbReference>
<dbReference type="Ensembl" id="ENSPMGT00000003565.1">
    <property type="protein sequence ID" value="ENSPMGP00000003363.1"/>
    <property type="gene ID" value="ENSPMGG00000002905.1"/>
</dbReference>
<dbReference type="AlphaFoldDB" id="A0A3B3ZFK6"/>
<dbReference type="InterPro" id="IPR052039">
    <property type="entry name" value="Caspase-related_regulators"/>
</dbReference>
<evidence type="ECO:0000256" key="1">
    <source>
        <dbReference type="ARBA" id="ARBA00010134"/>
    </source>
</evidence>
<dbReference type="InterPro" id="IPR011600">
    <property type="entry name" value="Pept_C14_caspase"/>
</dbReference>
<protein>
    <recommendedName>
        <fullName evidence="7">Caspase 3, apoptosis-related cysteine peptidase b</fullName>
    </recommendedName>
</protein>
<dbReference type="Gene3D" id="3.40.50.1460">
    <property type="match status" value="1"/>
</dbReference>
<dbReference type="GO" id="GO:0006508">
    <property type="term" value="P:proteolysis"/>
    <property type="evidence" value="ECO:0007669"/>
    <property type="project" value="InterPro"/>
</dbReference>
<evidence type="ECO:0000313" key="6">
    <source>
        <dbReference type="Proteomes" id="UP000261520"/>
    </source>
</evidence>
<keyword evidence="6" id="KW-1185">Reference proteome</keyword>
<dbReference type="SMART" id="SM00115">
    <property type="entry name" value="CASc"/>
    <property type="match status" value="1"/>
</dbReference>
<evidence type="ECO:0008006" key="7">
    <source>
        <dbReference type="Google" id="ProtNLM"/>
    </source>
</evidence>
<evidence type="ECO:0000256" key="2">
    <source>
        <dbReference type="RuleBase" id="RU003971"/>
    </source>
</evidence>
<dbReference type="PROSITE" id="PS50208">
    <property type="entry name" value="CASPASE_P20"/>
    <property type="match status" value="1"/>
</dbReference>
<dbReference type="PANTHER" id="PTHR22576">
    <property type="entry name" value="MUCOSA ASSOCIATED LYMPHOID TISSUE LYMPHOMA TRANSLOCATION PROTEIN 1/PARACASPASE"/>
    <property type="match status" value="1"/>
</dbReference>
<evidence type="ECO:0000259" key="4">
    <source>
        <dbReference type="PROSITE" id="PS50208"/>
    </source>
</evidence>
<accession>A0A3B3ZFK6</accession>
<feature type="domain" description="Caspase family p20" evidence="4">
    <location>
        <begin position="1"/>
        <end position="56"/>
    </location>
</feature>
<dbReference type="InterPro" id="IPR015917">
    <property type="entry name" value="Pept_C14A"/>
</dbReference>
<dbReference type="InterPro" id="IPR029030">
    <property type="entry name" value="Caspase-like_dom_sf"/>
</dbReference>
<organism evidence="5 6">
    <name type="scientific">Periophthalmus magnuspinnatus</name>
    <dbReference type="NCBI Taxonomy" id="409849"/>
    <lineage>
        <taxon>Eukaryota</taxon>
        <taxon>Metazoa</taxon>
        <taxon>Chordata</taxon>
        <taxon>Craniata</taxon>
        <taxon>Vertebrata</taxon>
        <taxon>Euteleostomi</taxon>
        <taxon>Actinopterygii</taxon>
        <taxon>Neopterygii</taxon>
        <taxon>Teleostei</taxon>
        <taxon>Neoteleostei</taxon>
        <taxon>Acanthomorphata</taxon>
        <taxon>Gobiaria</taxon>
        <taxon>Gobiiformes</taxon>
        <taxon>Gobioidei</taxon>
        <taxon>Gobiidae</taxon>
        <taxon>Oxudercinae</taxon>
        <taxon>Periophthalmus</taxon>
    </lineage>
</organism>
<name>A0A3B3ZFK6_9GOBI</name>
<proteinExistence type="inferred from homology"/>
<dbReference type="PROSITE" id="PS50207">
    <property type="entry name" value="CASPASE_P10"/>
    <property type="match status" value="1"/>
</dbReference>
<dbReference type="InterPro" id="IPR002138">
    <property type="entry name" value="Pept_C14_p10"/>
</dbReference>
<dbReference type="STRING" id="409849.ENSPMGP00000003363"/>
<dbReference type="InterPro" id="IPR001309">
    <property type="entry name" value="Pept_C14_p20"/>
</dbReference>
<reference evidence="5" key="1">
    <citation type="submission" date="2025-08" db="UniProtKB">
        <authorList>
            <consortium name="Ensembl"/>
        </authorList>
    </citation>
    <scope>IDENTIFICATION</scope>
</reference>
<dbReference type="PANTHER" id="PTHR22576:SF41">
    <property type="entry name" value="CASPASE 14, APOPTOSIS-RELATED CYSTEINE PEPTIDASE"/>
    <property type="match status" value="1"/>
</dbReference>
<sequence length="162" mass="18056">RPVKDCFIAVLSSHGEDGCVFGADGKPVRLSQIFTYFDNECMENTAKLFFIQACRGGGLDDGVEVDSVDGAEENFSLDLLVPIDTAVMYATAPYAAFTHPCGSVFLQTFCKLLEEDGNRNMELTRLMTRLCHRVAYTFQAKGRDFSGKRQMPCLLSRMTREV</sequence>
<evidence type="ECO:0000313" key="5">
    <source>
        <dbReference type="Ensembl" id="ENSPMGP00000003363.1"/>
    </source>
</evidence>
<dbReference type="Gene3D" id="3.30.70.1470">
    <property type="entry name" value="Caspase-like"/>
    <property type="match status" value="1"/>
</dbReference>
<evidence type="ECO:0000259" key="3">
    <source>
        <dbReference type="PROSITE" id="PS50207"/>
    </source>
</evidence>